<keyword evidence="1" id="KW-0472">Membrane</keyword>
<feature type="transmembrane region" description="Helical" evidence="1">
    <location>
        <begin position="88"/>
        <end position="110"/>
    </location>
</feature>
<feature type="transmembrane region" description="Helical" evidence="1">
    <location>
        <begin position="265"/>
        <end position="286"/>
    </location>
</feature>
<evidence type="ECO:0000256" key="1">
    <source>
        <dbReference type="SAM" id="Phobius"/>
    </source>
</evidence>
<evidence type="ECO:0000259" key="2">
    <source>
        <dbReference type="Pfam" id="PF04892"/>
    </source>
</evidence>
<feature type="transmembrane region" description="Helical" evidence="1">
    <location>
        <begin position="131"/>
        <end position="154"/>
    </location>
</feature>
<dbReference type="EMBL" id="JACHEO010000002">
    <property type="protein sequence ID" value="MBB5346970.1"/>
    <property type="molecule type" value="Genomic_DNA"/>
</dbReference>
<organism evidence="3 4">
    <name type="scientific">Desulfoprunum benzoelyticum</name>
    <dbReference type="NCBI Taxonomy" id="1506996"/>
    <lineage>
        <taxon>Bacteria</taxon>
        <taxon>Pseudomonadati</taxon>
        <taxon>Thermodesulfobacteriota</taxon>
        <taxon>Desulfobulbia</taxon>
        <taxon>Desulfobulbales</taxon>
        <taxon>Desulfobulbaceae</taxon>
        <taxon>Desulfoprunum</taxon>
    </lineage>
</organism>
<feature type="transmembrane region" description="Helical" evidence="1">
    <location>
        <begin position="233"/>
        <end position="253"/>
    </location>
</feature>
<comment type="caution">
    <text evidence="3">The sequence shown here is derived from an EMBL/GenBank/DDBJ whole genome shotgun (WGS) entry which is preliminary data.</text>
</comment>
<sequence length="402" mass="45042">MDLSQLFHVRIWNYWPFNPWARFSGSDFLSNLVLYVPLGFLLATRLCFTRIGRLMSFGLTALVCSCLSAGIETLQGLTISRIPSATDWVLNSVSGLLGAGVGVFQGQSLWDRTTSWLKDRWHSHPLDIVTLSYMVLLAADALSPFLPTILLSQVWRNLENSHFGIAEGLAQHPWHWWLITRALMYLILTFLLAAWGGTGHRQREWGKAMFLAILFSLGLELMKPMIVSRVINVANIAIAAGGAALAAGMGSLCAERLSRRRKLDLAILALLGYECYLAWTPFNFIWKLEPALRKLPSAVELLPLYHYAMGASLNHVRLFVQAIVLQGILIYLLRMRFFRFEQCQARLALAVLLAAVLGFLLEGGQLFLPSRTPAMTDIYCFMIGAACGALLPRMRQRTEELP</sequence>
<dbReference type="InterPro" id="IPR006976">
    <property type="entry name" value="VanZ-like"/>
</dbReference>
<keyword evidence="1" id="KW-0812">Transmembrane</keyword>
<dbReference type="Proteomes" id="UP000539642">
    <property type="component" value="Unassembled WGS sequence"/>
</dbReference>
<feature type="transmembrane region" description="Helical" evidence="1">
    <location>
        <begin position="374"/>
        <end position="391"/>
    </location>
</feature>
<feature type="transmembrane region" description="Helical" evidence="1">
    <location>
        <begin position="306"/>
        <end position="333"/>
    </location>
</feature>
<name>A0A840UZK0_9BACT</name>
<reference evidence="3 4" key="1">
    <citation type="submission" date="2020-08" db="EMBL/GenBank/DDBJ databases">
        <title>Genomic Encyclopedia of Type Strains, Phase IV (KMG-IV): sequencing the most valuable type-strain genomes for metagenomic binning, comparative biology and taxonomic classification.</title>
        <authorList>
            <person name="Goeker M."/>
        </authorList>
    </citation>
    <scope>NUCLEOTIDE SEQUENCE [LARGE SCALE GENOMIC DNA]</scope>
    <source>
        <strain evidence="3 4">DSM 28570</strain>
    </source>
</reference>
<gene>
    <name evidence="3" type="ORF">HNQ81_000680</name>
</gene>
<feature type="transmembrane region" description="Helical" evidence="1">
    <location>
        <begin position="174"/>
        <end position="196"/>
    </location>
</feature>
<evidence type="ECO:0000313" key="4">
    <source>
        <dbReference type="Proteomes" id="UP000539642"/>
    </source>
</evidence>
<evidence type="ECO:0000313" key="3">
    <source>
        <dbReference type="EMBL" id="MBB5346970.1"/>
    </source>
</evidence>
<keyword evidence="1" id="KW-1133">Transmembrane helix</keyword>
<keyword evidence="4" id="KW-1185">Reference proteome</keyword>
<feature type="domain" description="VanZ-like" evidence="2">
    <location>
        <begin position="14"/>
        <end position="101"/>
    </location>
</feature>
<feature type="transmembrane region" description="Helical" evidence="1">
    <location>
        <begin position="345"/>
        <end position="368"/>
    </location>
</feature>
<dbReference type="Pfam" id="PF04892">
    <property type="entry name" value="VanZ"/>
    <property type="match status" value="1"/>
</dbReference>
<protein>
    <submittedName>
        <fullName evidence="3">Glycopeptide antibiotics resistance protein</fullName>
    </submittedName>
</protein>
<feature type="transmembrane region" description="Helical" evidence="1">
    <location>
        <begin position="208"/>
        <end position="227"/>
    </location>
</feature>
<feature type="transmembrane region" description="Helical" evidence="1">
    <location>
        <begin position="20"/>
        <end position="42"/>
    </location>
</feature>
<feature type="transmembrane region" description="Helical" evidence="1">
    <location>
        <begin position="54"/>
        <end position="76"/>
    </location>
</feature>
<dbReference type="AlphaFoldDB" id="A0A840UZK0"/>
<proteinExistence type="predicted"/>
<accession>A0A840UZK0</accession>